<dbReference type="OrthoDB" id="1055097at2759"/>
<feature type="signal peptide" evidence="4">
    <location>
        <begin position="1"/>
        <end position="22"/>
    </location>
</feature>
<dbReference type="EMBL" id="CAJNOR010001057">
    <property type="protein sequence ID" value="CAF1066062.1"/>
    <property type="molecule type" value="Genomic_DNA"/>
</dbReference>
<proteinExistence type="predicted"/>
<evidence type="ECO:0000256" key="2">
    <source>
        <dbReference type="ARBA" id="ARBA00022737"/>
    </source>
</evidence>
<dbReference type="Gene3D" id="3.80.10.10">
    <property type="entry name" value="Ribonuclease Inhibitor"/>
    <property type="match status" value="2"/>
</dbReference>
<dbReference type="InterPro" id="IPR032675">
    <property type="entry name" value="LRR_dom_sf"/>
</dbReference>
<dbReference type="Pfam" id="PF13855">
    <property type="entry name" value="LRR_8"/>
    <property type="match status" value="2"/>
</dbReference>
<dbReference type="InterPro" id="IPR001611">
    <property type="entry name" value="Leu-rich_rpt"/>
</dbReference>
<sequence length="701" mass="79376">MRRFKFFFCFIRISLIITLTKSEFPCFTNSIISCRCNSDESLVTCVENRPSNEAFIDWSTFSSAGHRFHLFKFINFTHLTSNTFANFTSTVLSLGQFEFTFINCIDRVEENTFQILNFYSDTRITLIFESPRNFQLANYAFSRLEYREIMISGIQNDNPPYQLNLKAFDNTQIYQLSISNSPEFHFISNGSSSMNITHLKLKNCSLTNIDLLLDSLSTFILDIDLSSNKLNHIPSFMQFLTLKDIDLSANLFENVKSNIFTNLTQLNRINLSHNQIKHIAPDAFLGLTKLSTLVLHDNRLTSLETITVHNEVTSFLYPLVPTLTTLHLSNNLLHDFKPIRNLSSLNSLQMCCNKIKILNENSFENAHKLETVDLSCNHIELIHPMAFNGTILLDLDLSSNSFSSLETTKHVINDHFHLKNQTSSFLDTLQSTLIVLSLENCTNLLELNWFVLTKLRRLSILKLSGISKTDKFWSLQSGDGPVVSLDHRLLDVRISLYNIRFDNNDYCLSKSVFRIFNRSTLNVDENHPCNCFIFMLKKKIGAVHHPICLSNQSIVQELTEDCMNIDLFCLSVVNSTTIPSTQSSSSTVRTSTKTSSTASKLTTMSSSQSSSTKISTVTVTAGSTKTSSISRLTTTNAPTTLRTIIKDDGKWKTVLAITIPLTAVAIIAAGTSIFIVKRWKKKNSKESFEMLTGFENLLARK</sequence>
<dbReference type="Proteomes" id="UP000663828">
    <property type="component" value="Unassembled WGS sequence"/>
</dbReference>
<dbReference type="AlphaFoldDB" id="A0A814LH07"/>
<dbReference type="PROSITE" id="PS51450">
    <property type="entry name" value="LRR"/>
    <property type="match status" value="3"/>
</dbReference>
<dbReference type="SMART" id="SM00369">
    <property type="entry name" value="LRR_TYP"/>
    <property type="match status" value="5"/>
</dbReference>
<dbReference type="EMBL" id="CAJNOJ010001006">
    <property type="protein sequence ID" value="CAF1538289.1"/>
    <property type="molecule type" value="Genomic_DNA"/>
</dbReference>
<keyword evidence="7" id="KW-1185">Reference proteome</keyword>
<dbReference type="InterPro" id="IPR003591">
    <property type="entry name" value="Leu-rich_rpt_typical-subtyp"/>
</dbReference>
<accession>A0A814LH07</accession>
<dbReference type="PANTHER" id="PTHR24366">
    <property type="entry name" value="IG(IMMUNOGLOBULIN) AND LRR(LEUCINE RICH REPEAT) DOMAINS"/>
    <property type="match status" value="1"/>
</dbReference>
<comment type="caution">
    <text evidence="5">The sequence shown here is derived from an EMBL/GenBank/DDBJ whole genome shotgun (WGS) entry which is preliminary data.</text>
</comment>
<dbReference type="PANTHER" id="PTHR24366:SF96">
    <property type="entry name" value="LEUCINE RICH REPEAT CONTAINING 53"/>
    <property type="match status" value="1"/>
</dbReference>
<feature type="chain" id="PRO_5036225154" evidence="4">
    <location>
        <begin position="23"/>
        <end position="701"/>
    </location>
</feature>
<feature type="transmembrane region" description="Helical" evidence="3">
    <location>
        <begin position="654"/>
        <end position="676"/>
    </location>
</feature>
<dbReference type="PROSITE" id="PS51257">
    <property type="entry name" value="PROKAR_LIPOPROTEIN"/>
    <property type="match status" value="1"/>
</dbReference>
<keyword evidence="2" id="KW-0677">Repeat</keyword>
<keyword evidence="3" id="KW-0472">Membrane</keyword>
<organism evidence="5 7">
    <name type="scientific">Adineta ricciae</name>
    <name type="common">Rotifer</name>
    <dbReference type="NCBI Taxonomy" id="249248"/>
    <lineage>
        <taxon>Eukaryota</taxon>
        <taxon>Metazoa</taxon>
        <taxon>Spiralia</taxon>
        <taxon>Gnathifera</taxon>
        <taxon>Rotifera</taxon>
        <taxon>Eurotatoria</taxon>
        <taxon>Bdelloidea</taxon>
        <taxon>Adinetida</taxon>
        <taxon>Adinetidae</taxon>
        <taxon>Adineta</taxon>
    </lineage>
</organism>
<evidence type="ECO:0000313" key="5">
    <source>
        <dbReference type="EMBL" id="CAF1066062.1"/>
    </source>
</evidence>
<keyword evidence="3" id="KW-0812">Transmembrane</keyword>
<dbReference type="SUPFAM" id="SSF52058">
    <property type="entry name" value="L domain-like"/>
    <property type="match status" value="1"/>
</dbReference>
<evidence type="ECO:0000313" key="7">
    <source>
        <dbReference type="Proteomes" id="UP000663828"/>
    </source>
</evidence>
<keyword evidence="4" id="KW-0732">Signal</keyword>
<name>A0A814LH07_ADIRI</name>
<evidence type="ECO:0000256" key="4">
    <source>
        <dbReference type="SAM" id="SignalP"/>
    </source>
</evidence>
<evidence type="ECO:0000256" key="3">
    <source>
        <dbReference type="SAM" id="Phobius"/>
    </source>
</evidence>
<protein>
    <submittedName>
        <fullName evidence="5">Uncharacterized protein</fullName>
    </submittedName>
</protein>
<evidence type="ECO:0000313" key="6">
    <source>
        <dbReference type="EMBL" id="CAF1538289.1"/>
    </source>
</evidence>
<keyword evidence="1" id="KW-0433">Leucine-rich repeat</keyword>
<reference evidence="5" key="1">
    <citation type="submission" date="2021-02" db="EMBL/GenBank/DDBJ databases">
        <authorList>
            <person name="Nowell W R."/>
        </authorList>
    </citation>
    <scope>NUCLEOTIDE SEQUENCE</scope>
</reference>
<evidence type="ECO:0000256" key="1">
    <source>
        <dbReference type="ARBA" id="ARBA00022614"/>
    </source>
</evidence>
<keyword evidence="3" id="KW-1133">Transmembrane helix</keyword>
<dbReference type="Proteomes" id="UP000663852">
    <property type="component" value="Unassembled WGS sequence"/>
</dbReference>
<gene>
    <name evidence="6" type="ORF">EDS130_LOCUS45118</name>
    <name evidence="5" type="ORF">XAT740_LOCUS16549</name>
</gene>